<keyword evidence="3 5" id="KW-0221">Differentiation</keyword>
<feature type="region of interest" description="Disordered" evidence="6">
    <location>
        <begin position="421"/>
        <end position="494"/>
    </location>
</feature>
<proteinExistence type="inferred from homology"/>
<dbReference type="InterPro" id="IPR012474">
    <property type="entry name" value="Frigida"/>
</dbReference>
<sequence length="646" mass="69570">MATTAAAVTPPPLTAEVNHAAVSPSPQQPQEFSPIANHSSDAPQSYELETLPLAVASPPPFINSIGELKDLSAAILAFQQCYDDLHNHLDSIKAAITSKLPLEPVDVTSLVPSVPCGEKIDVSEGRELQERDPNPQVSELESLCKTMCSRGVRRYLSTHLSDLAKLREEVPKALKLAPNAPKLVLECLGKFYLQGKKAFTRNSPMIPARDASILILECFLLMMGMDVVDENDNGVMDIEKTVREEAETAALAWRKRLMSEGRVAEASQVDARGLLLFVACFGIPAKFKREDIRDLVIAGNAKEILGVLQKSHLLMNKIPEIVDWMVKHKLEVDAVDVACTFGLEEKFNPQSILVSFLRESKESWKKQKKASQGPASLNEANKKQLAALRSIKKCLARHKIDPSKLLPGWQINEKIATLEKDIANSNRKPGENTAHKRKANEPETSNKSKTQEPKRSRYSGHGPPQHGHADNRRNLLDSGHPSHHASNNYSGTPSVVYGGPGAGLLPESMVPSGVGAGISTTHSGIHSTGSYGGVHGGFTVDAAGQIINRSAHPYSYHADAALIERYAGQQPSSIGLTSLYRASTSSVEGFAGVPNASSVGVGGRGSASDLYQFADSVAESESYPGAVARGVGGVPSTHHSSYLYQV</sequence>
<feature type="region of interest" description="Disordered" evidence="6">
    <location>
        <begin position="1"/>
        <end position="42"/>
    </location>
</feature>
<keyword evidence="2 5" id="KW-0217">Developmental protein</keyword>
<evidence type="ECO:0000313" key="9">
    <source>
        <dbReference type="Proteomes" id="UP000826271"/>
    </source>
</evidence>
<protein>
    <recommendedName>
        <fullName evidence="5">FRIGIDA-like protein</fullName>
    </recommendedName>
</protein>
<evidence type="ECO:0000256" key="2">
    <source>
        <dbReference type="ARBA" id="ARBA00022473"/>
    </source>
</evidence>
<comment type="caution">
    <text evidence="7">The sequence shown here is derived from an EMBL/GenBank/DDBJ whole genome shotgun (WGS) entry which is preliminary data.</text>
</comment>
<reference evidence="7" key="1">
    <citation type="submission" date="2019-10" db="EMBL/GenBank/DDBJ databases">
        <authorList>
            <person name="Zhang R."/>
            <person name="Pan Y."/>
            <person name="Wang J."/>
            <person name="Ma R."/>
            <person name="Yu S."/>
        </authorList>
    </citation>
    <scope>NUCLEOTIDE SEQUENCE</scope>
    <source>
        <strain evidence="7">LA-IB0</strain>
        <tissue evidence="7">Leaf</tissue>
    </source>
</reference>
<dbReference type="Proteomes" id="UP000826271">
    <property type="component" value="Unassembled WGS sequence"/>
</dbReference>
<keyword evidence="9" id="KW-1185">Reference proteome</keyword>
<name>A0AAV6XKJ3_9LAMI</name>
<feature type="compositionally biased region" description="Polar residues" evidence="6">
    <location>
        <begin position="484"/>
        <end position="493"/>
    </location>
</feature>
<evidence type="ECO:0000313" key="8">
    <source>
        <dbReference type="EMBL" id="KAG8379621.1"/>
    </source>
</evidence>
<evidence type="ECO:0000256" key="1">
    <source>
        <dbReference type="ARBA" id="ARBA00008956"/>
    </source>
</evidence>
<comment type="similarity">
    <text evidence="1 5">Belongs to the Frigida family.</text>
</comment>
<evidence type="ECO:0000313" key="7">
    <source>
        <dbReference type="EMBL" id="KAG8379613.1"/>
    </source>
</evidence>
<dbReference type="GO" id="GO:0009908">
    <property type="term" value="P:flower development"/>
    <property type="evidence" value="ECO:0007669"/>
    <property type="project" value="UniProtKB-KW"/>
</dbReference>
<dbReference type="PANTHER" id="PTHR31791:SF49">
    <property type="entry name" value="INACTIVE PROTEIN FRIGIDA"/>
    <property type="match status" value="1"/>
</dbReference>
<feature type="compositionally biased region" description="Basic and acidic residues" evidence="6">
    <location>
        <begin position="421"/>
        <end position="455"/>
    </location>
</feature>
<evidence type="ECO:0000256" key="6">
    <source>
        <dbReference type="SAM" id="MobiDB-lite"/>
    </source>
</evidence>
<accession>A0AAV6XKJ3</accession>
<evidence type="ECO:0000256" key="3">
    <source>
        <dbReference type="ARBA" id="ARBA00022782"/>
    </source>
</evidence>
<evidence type="ECO:0000256" key="5">
    <source>
        <dbReference type="RuleBase" id="RU364012"/>
    </source>
</evidence>
<keyword evidence="4 5" id="KW-0287">Flowering</keyword>
<dbReference type="PANTHER" id="PTHR31791">
    <property type="entry name" value="FRIGIDA-LIKE PROTEIN 3-RELATED"/>
    <property type="match status" value="1"/>
</dbReference>
<dbReference type="AlphaFoldDB" id="A0AAV6XKJ3"/>
<dbReference type="GO" id="GO:0030154">
    <property type="term" value="P:cell differentiation"/>
    <property type="evidence" value="ECO:0007669"/>
    <property type="project" value="UniProtKB-KW"/>
</dbReference>
<dbReference type="EMBL" id="WHWC01000007">
    <property type="protein sequence ID" value="KAG8379613.1"/>
    <property type="molecule type" value="Genomic_DNA"/>
</dbReference>
<gene>
    <name evidence="7" type="ORF">BUALT_Bualt07G0107000</name>
    <name evidence="8" type="ORF">BUALT_Bualt07G0107800</name>
</gene>
<dbReference type="EMBL" id="WHWC01000007">
    <property type="protein sequence ID" value="KAG8379621.1"/>
    <property type="molecule type" value="Genomic_DNA"/>
</dbReference>
<evidence type="ECO:0000256" key="4">
    <source>
        <dbReference type="ARBA" id="ARBA00023089"/>
    </source>
</evidence>
<organism evidence="7 9">
    <name type="scientific">Buddleja alternifolia</name>
    <dbReference type="NCBI Taxonomy" id="168488"/>
    <lineage>
        <taxon>Eukaryota</taxon>
        <taxon>Viridiplantae</taxon>
        <taxon>Streptophyta</taxon>
        <taxon>Embryophyta</taxon>
        <taxon>Tracheophyta</taxon>
        <taxon>Spermatophyta</taxon>
        <taxon>Magnoliopsida</taxon>
        <taxon>eudicotyledons</taxon>
        <taxon>Gunneridae</taxon>
        <taxon>Pentapetalae</taxon>
        <taxon>asterids</taxon>
        <taxon>lamiids</taxon>
        <taxon>Lamiales</taxon>
        <taxon>Scrophulariaceae</taxon>
        <taxon>Buddlejeae</taxon>
        <taxon>Buddleja</taxon>
    </lineage>
</organism>
<dbReference type="Pfam" id="PF07899">
    <property type="entry name" value="Frigida"/>
    <property type="match status" value="1"/>
</dbReference>
<feature type="compositionally biased region" description="Low complexity" evidence="6">
    <location>
        <begin position="23"/>
        <end position="34"/>
    </location>
</feature>